<dbReference type="EMBL" id="NXIE01000003">
    <property type="protein sequence ID" value="RXK12543.1"/>
    <property type="molecule type" value="Genomic_DNA"/>
</dbReference>
<reference evidence="2 3" key="1">
    <citation type="submission" date="2017-09" db="EMBL/GenBank/DDBJ databases">
        <title>Genomics of the genus Arcobacter.</title>
        <authorList>
            <person name="Perez-Cataluna A."/>
            <person name="Figueras M.J."/>
            <person name="Salas-Masso N."/>
        </authorList>
    </citation>
    <scope>NUCLEOTIDE SEQUENCE [LARGE SCALE GENOMIC DNA]</scope>
    <source>
        <strain evidence="2 3">F156-34</strain>
    </source>
</reference>
<keyword evidence="3" id="KW-1185">Reference proteome</keyword>
<dbReference type="OrthoDB" id="5339142at2"/>
<gene>
    <name evidence="2" type="ORF">CP965_08150</name>
</gene>
<sequence>MTINLEILNAAFLLAPTQVEDLNTKALVPKMVFRRRLTRASKLTVELMDKVDFKQGRIMYGSAYGELPATANILNAILNKEGISPTGFQNSVYNTPVSYASILEKNESEILTISCGDNTSNRLLKMGAIKALDGDEILLVVTETMNIENIEQVNKCTDFLEVAVALKVKLTKEEATMDLKDDNTKCPESVKELLSYAKQFNENQKNIIEVKL</sequence>
<accession>A0A4Q1AS81</accession>
<organism evidence="2 3">
    <name type="scientific">Halarcobacter mediterraneus</name>
    <dbReference type="NCBI Taxonomy" id="2023153"/>
    <lineage>
        <taxon>Bacteria</taxon>
        <taxon>Pseudomonadati</taxon>
        <taxon>Campylobacterota</taxon>
        <taxon>Epsilonproteobacteria</taxon>
        <taxon>Campylobacterales</taxon>
        <taxon>Arcobacteraceae</taxon>
        <taxon>Halarcobacter</taxon>
    </lineage>
</organism>
<evidence type="ECO:0000259" key="1">
    <source>
        <dbReference type="Pfam" id="PF13723"/>
    </source>
</evidence>
<dbReference type="Proteomes" id="UP000289718">
    <property type="component" value="Unassembled WGS sequence"/>
</dbReference>
<name>A0A4Q1AS81_9BACT</name>
<dbReference type="AlphaFoldDB" id="A0A4Q1AS81"/>
<comment type="caution">
    <text evidence="2">The sequence shown here is derived from an EMBL/GenBank/DDBJ whole genome shotgun (WGS) entry which is preliminary data.</text>
</comment>
<dbReference type="Pfam" id="PF13723">
    <property type="entry name" value="Ketoacyl-synt_2"/>
    <property type="match status" value="1"/>
</dbReference>
<dbReference type="RefSeq" id="WP_129061601.1">
    <property type="nucleotide sequence ID" value="NZ_NXIE01000003.1"/>
</dbReference>
<evidence type="ECO:0000313" key="2">
    <source>
        <dbReference type="EMBL" id="RXK12543.1"/>
    </source>
</evidence>
<proteinExistence type="predicted"/>
<protein>
    <recommendedName>
        <fullName evidence="1">Beta-ketoacyl synthase-like N-terminal domain-containing protein</fullName>
    </recommendedName>
</protein>
<evidence type="ECO:0000313" key="3">
    <source>
        <dbReference type="Proteomes" id="UP000289718"/>
    </source>
</evidence>
<dbReference type="InterPro" id="IPR014030">
    <property type="entry name" value="Ketoacyl_synth_N"/>
</dbReference>
<feature type="domain" description="Beta-ketoacyl synthase-like N-terminal" evidence="1">
    <location>
        <begin position="25"/>
        <end position="188"/>
    </location>
</feature>